<proteinExistence type="predicted"/>
<dbReference type="Pfam" id="PF07366">
    <property type="entry name" value="SnoaL"/>
    <property type="match status" value="1"/>
</dbReference>
<dbReference type="PANTHER" id="PTHR38436:SF1">
    <property type="entry name" value="ESTER CYCLASE"/>
    <property type="match status" value="1"/>
</dbReference>
<gene>
    <name evidence="1" type="ORF">MNBD_GAMMA21-2797</name>
</gene>
<dbReference type="AlphaFoldDB" id="A0A3B1AGN6"/>
<accession>A0A3B1AGN6</accession>
<protein>
    <recommendedName>
        <fullName evidence="2">Ester cyclase</fullName>
    </recommendedName>
</protein>
<dbReference type="SUPFAM" id="SSF54427">
    <property type="entry name" value="NTF2-like"/>
    <property type="match status" value="1"/>
</dbReference>
<dbReference type="GO" id="GO:0030638">
    <property type="term" value="P:polyketide metabolic process"/>
    <property type="evidence" value="ECO:0007669"/>
    <property type="project" value="InterPro"/>
</dbReference>
<dbReference type="EMBL" id="UOFR01000013">
    <property type="protein sequence ID" value="VAW91806.1"/>
    <property type="molecule type" value="Genomic_DNA"/>
</dbReference>
<organism evidence="1">
    <name type="scientific">hydrothermal vent metagenome</name>
    <dbReference type="NCBI Taxonomy" id="652676"/>
    <lineage>
        <taxon>unclassified sequences</taxon>
        <taxon>metagenomes</taxon>
        <taxon>ecological metagenomes</taxon>
    </lineage>
</organism>
<name>A0A3B1AGN6_9ZZZZ</name>
<evidence type="ECO:0008006" key="2">
    <source>
        <dbReference type="Google" id="ProtNLM"/>
    </source>
</evidence>
<evidence type="ECO:0000313" key="1">
    <source>
        <dbReference type="EMBL" id="VAW91806.1"/>
    </source>
</evidence>
<dbReference type="PANTHER" id="PTHR38436">
    <property type="entry name" value="POLYKETIDE CYCLASE SNOAL-LIKE DOMAIN"/>
    <property type="match status" value="1"/>
</dbReference>
<dbReference type="InterPro" id="IPR032710">
    <property type="entry name" value="NTF2-like_dom_sf"/>
</dbReference>
<sequence>MKSEIEQVQIFYYEVWNKQNKAAIPDILADTFIFRSSLGIEKTGHAGFIEYLDFIHDALGEYNCTIKETVVQPEKVFAKVTFSGIHQGEFMGARPSGRRICWDGAALFNFKNRKITSLWVLGDLKSLEFQLHEL</sequence>
<reference evidence="1" key="1">
    <citation type="submission" date="2018-06" db="EMBL/GenBank/DDBJ databases">
        <authorList>
            <person name="Zhirakovskaya E."/>
        </authorList>
    </citation>
    <scope>NUCLEOTIDE SEQUENCE</scope>
</reference>
<dbReference type="InterPro" id="IPR009959">
    <property type="entry name" value="Cyclase_SnoaL-like"/>
</dbReference>
<dbReference type="Gene3D" id="3.10.450.50">
    <property type="match status" value="1"/>
</dbReference>